<evidence type="ECO:0000256" key="6">
    <source>
        <dbReference type="SAM" id="Phobius"/>
    </source>
</evidence>
<proteinExistence type="predicted"/>
<gene>
    <name evidence="8" type="ORF">Ahy_B07g087093</name>
</gene>
<evidence type="ECO:0000256" key="5">
    <source>
        <dbReference type="SAM" id="MobiDB-lite"/>
    </source>
</evidence>
<sequence length="163" mass="18821">MDAAGMMKRRSASMVEGGNDRCEDSGSKQYDGMCRCSLAVVALRSKTNANPGRWFLRCPLWKNKNQDCKYFQWIDELKEQDMVEEVEYSWNHKPRLSSGGKLKQKSTRKLSESVEYEDIDPLVLPVLTKELKEKLRRIEILLIMMCIGVAIGVFINFFALFKN</sequence>
<comment type="caution">
    <text evidence="8">The sequence shown here is derived from an EMBL/GenBank/DDBJ whole genome shotgun (WGS) entry which is preliminary data.</text>
</comment>
<dbReference type="EMBL" id="SDMP01000017">
    <property type="protein sequence ID" value="RYQ99200.1"/>
    <property type="molecule type" value="Genomic_DNA"/>
</dbReference>
<evidence type="ECO:0000313" key="9">
    <source>
        <dbReference type="Proteomes" id="UP000289738"/>
    </source>
</evidence>
<dbReference type="OrthoDB" id="2822301at2759"/>
<evidence type="ECO:0000259" key="7">
    <source>
        <dbReference type="PROSITE" id="PS51999"/>
    </source>
</evidence>
<reference evidence="8 9" key="1">
    <citation type="submission" date="2019-01" db="EMBL/GenBank/DDBJ databases">
        <title>Sequencing of cultivated peanut Arachis hypogaea provides insights into genome evolution and oil improvement.</title>
        <authorList>
            <person name="Chen X."/>
        </authorList>
    </citation>
    <scope>NUCLEOTIDE SEQUENCE [LARGE SCALE GENOMIC DNA]</scope>
    <source>
        <strain evidence="9">cv. Fuhuasheng</strain>
        <tissue evidence="8">Leaves</tissue>
    </source>
</reference>
<feature type="region of interest" description="Disordered" evidence="5">
    <location>
        <begin position="1"/>
        <end position="25"/>
    </location>
</feature>
<name>A0A444YB75_ARAHY</name>
<evidence type="ECO:0000256" key="4">
    <source>
        <dbReference type="PROSITE-ProRule" id="PRU01343"/>
    </source>
</evidence>
<evidence type="ECO:0000256" key="2">
    <source>
        <dbReference type="ARBA" id="ARBA00022771"/>
    </source>
</evidence>
<evidence type="ECO:0000313" key="8">
    <source>
        <dbReference type="EMBL" id="RYQ99200.1"/>
    </source>
</evidence>
<dbReference type="InterPro" id="IPR010666">
    <property type="entry name" value="Znf_GRF"/>
</dbReference>
<keyword evidence="3" id="KW-0862">Zinc</keyword>
<keyword evidence="1" id="KW-0479">Metal-binding</keyword>
<dbReference type="PROSITE" id="PS51999">
    <property type="entry name" value="ZF_GRF"/>
    <property type="match status" value="1"/>
</dbReference>
<dbReference type="Proteomes" id="UP000289738">
    <property type="component" value="Chromosome B07"/>
</dbReference>
<keyword evidence="6" id="KW-1133">Transmembrane helix</keyword>
<dbReference type="Pfam" id="PF06839">
    <property type="entry name" value="Zn_ribbon_GRF"/>
    <property type="match status" value="1"/>
</dbReference>
<evidence type="ECO:0000256" key="1">
    <source>
        <dbReference type="ARBA" id="ARBA00022723"/>
    </source>
</evidence>
<keyword evidence="6" id="KW-0812">Transmembrane</keyword>
<feature type="transmembrane region" description="Helical" evidence="6">
    <location>
        <begin position="140"/>
        <end position="161"/>
    </location>
</feature>
<organism evidence="8 9">
    <name type="scientific">Arachis hypogaea</name>
    <name type="common">Peanut</name>
    <dbReference type="NCBI Taxonomy" id="3818"/>
    <lineage>
        <taxon>Eukaryota</taxon>
        <taxon>Viridiplantae</taxon>
        <taxon>Streptophyta</taxon>
        <taxon>Embryophyta</taxon>
        <taxon>Tracheophyta</taxon>
        <taxon>Spermatophyta</taxon>
        <taxon>Magnoliopsida</taxon>
        <taxon>eudicotyledons</taxon>
        <taxon>Gunneridae</taxon>
        <taxon>Pentapetalae</taxon>
        <taxon>rosids</taxon>
        <taxon>fabids</taxon>
        <taxon>Fabales</taxon>
        <taxon>Fabaceae</taxon>
        <taxon>Papilionoideae</taxon>
        <taxon>50 kb inversion clade</taxon>
        <taxon>dalbergioids sensu lato</taxon>
        <taxon>Dalbergieae</taxon>
        <taxon>Pterocarpus clade</taxon>
        <taxon>Arachis</taxon>
    </lineage>
</organism>
<dbReference type="GO" id="GO:0008270">
    <property type="term" value="F:zinc ion binding"/>
    <property type="evidence" value="ECO:0007669"/>
    <property type="project" value="UniProtKB-KW"/>
</dbReference>
<keyword evidence="6" id="KW-0472">Membrane</keyword>
<protein>
    <recommendedName>
        <fullName evidence="7">GRF-type domain-containing protein</fullName>
    </recommendedName>
</protein>
<dbReference type="PANTHER" id="PTHR33248">
    <property type="entry name" value="ZINC ION-BINDING PROTEIN"/>
    <property type="match status" value="1"/>
</dbReference>
<accession>A0A444YB75</accession>
<evidence type="ECO:0000256" key="3">
    <source>
        <dbReference type="ARBA" id="ARBA00022833"/>
    </source>
</evidence>
<feature type="domain" description="GRF-type" evidence="7">
    <location>
        <begin position="34"/>
        <end position="77"/>
    </location>
</feature>
<dbReference type="AlphaFoldDB" id="A0A444YB75"/>
<keyword evidence="9" id="KW-1185">Reference proteome</keyword>
<keyword evidence="2 4" id="KW-0863">Zinc-finger</keyword>